<evidence type="ECO:0000256" key="1">
    <source>
        <dbReference type="ARBA" id="ARBA00005495"/>
    </source>
</evidence>
<dbReference type="GO" id="GO:0046872">
    <property type="term" value="F:metal ion binding"/>
    <property type="evidence" value="ECO:0007669"/>
    <property type="project" value="UniProtKB-KW"/>
</dbReference>
<evidence type="ECO:0000256" key="2">
    <source>
        <dbReference type="ARBA" id="ARBA00022723"/>
    </source>
</evidence>
<keyword evidence="4" id="KW-0456">Lyase</keyword>
<evidence type="ECO:0000259" key="5">
    <source>
        <dbReference type="PROSITE" id="PS51891"/>
    </source>
</evidence>
<sequence length="165" mass="18257">MATKGKAMSETVRTGGCQCGAVRFRIHGELGRASICHCRMCQKAFGGFFGPLVSAPEGGVEWTRGEPKYFQSSVNIDRGFCENCGTPLTYRYPGGLELAIGAFDERDDLAPQIQVNYASHIPWVTTIFDQPVRDTGEDAVKQEQIISFQHPDHDTEHWPAKGLHL</sequence>
<evidence type="ECO:0000256" key="3">
    <source>
        <dbReference type="ARBA" id="ARBA00022833"/>
    </source>
</evidence>
<dbReference type="GO" id="GO:0016846">
    <property type="term" value="F:carbon-sulfur lyase activity"/>
    <property type="evidence" value="ECO:0007669"/>
    <property type="project" value="InterPro"/>
</dbReference>
<name>A0A4R5UJU7_9HYPH</name>
<keyword evidence="2" id="KW-0479">Metal-binding</keyword>
<dbReference type="InterPro" id="IPR011057">
    <property type="entry name" value="Mss4-like_sf"/>
</dbReference>
<comment type="similarity">
    <text evidence="1">Belongs to the Gfa family.</text>
</comment>
<dbReference type="SUPFAM" id="SSF51316">
    <property type="entry name" value="Mss4-like"/>
    <property type="match status" value="1"/>
</dbReference>
<evidence type="ECO:0000313" key="6">
    <source>
        <dbReference type="EMBL" id="TDK37130.1"/>
    </source>
</evidence>
<dbReference type="Proteomes" id="UP000295238">
    <property type="component" value="Unassembled WGS sequence"/>
</dbReference>
<dbReference type="Pfam" id="PF04828">
    <property type="entry name" value="GFA"/>
    <property type="match status" value="1"/>
</dbReference>
<evidence type="ECO:0000313" key="7">
    <source>
        <dbReference type="Proteomes" id="UP000295238"/>
    </source>
</evidence>
<gene>
    <name evidence="6" type="ORF">E2F50_09550</name>
</gene>
<evidence type="ECO:0000256" key="4">
    <source>
        <dbReference type="ARBA" id="ARBA00023239"/>
    </source>
</evidence>
<proteinExistence type="inferred from homology"/>
<dbReference type="OrthoDB" id="9807246at2"/>
<organism evidence="6 7">
    <name type="scientific">Rhizobium deserti</name>
    <dbReference type="NCBI Taxonomy" id="2547961"/>
    <lineage>
        <taxon>Bacteria</taxon>
        <taxon>Pseudomonadati</taxon>
        <taxon>Pseudomonadota</taxon>
        <taxon>Alphaproteobacteria</taxon>
        <taxon>Hyphomicrobiales</taxon>
        <taxon>Rhizobiaceae</taxon>
        <taxon>Rhizobium/Agrobacterium group</taxon>
        <taxon>Rhizobium</taxon>
    </lineage>
</organism>
<dbReference type="PANTHER" id="PTHR33337:SF40">
    <property type="entry name" value="CENP-V_GFA DOMAIN-CONTAINING PROTEIN-RELATED"/>
    <property type="match status" value="1"/>
</dbReference>
<keyword evidence="3" id="KW-0862">Zinc</keyword>
<dbReference type="AlphaFoldDB" id="A0A4R5UJU7"/>
<reference evidence="6 7" key="1">
    <citation type="submission" date="2019-03" db="EMBL/GenBank/DDBJ databases">
        <title>Rhizobium sp. nov., an bacterium isolated from biocrust in Mu Us Desert.</title>
        <authorList>
            <person name="Lixiong L."/>
        </authorList>
    </citation>
    <scope>NUCLEOTIDE SEQUENCE [LARGE SCALE GENOMIC DNA]</scope>
    <source>
        <strain evidence="6 7">SPY-1</strain>
    </source>
</reference>
<protein>
    <submittedName>
        <fullName evidence="6">GFA family protein</fullName>
    </submittedName>
</protein>
<dbReference type="Gene3D" id="3.90.1590.10">
    <property type="entry name" value="glutathione-dependent formaldehyde- activating enzyme (gfa)"/>
    <property type="match status" value="1"/>
</dbReference>
<dbReference type="EMBL" id="SMTL01000002">
    <property type="protein sequence ID" value="TDK37130.1"/>
    <property type="molecule type" value="Genomic_DNA"/>
</dbReference>
<dbReference type="PROSITE" id="PS51891">
    <property type="entry name" value="CENP_V_GFA"/>
    <property type="match status" value="1"/>
</dbReference>
<keyword evidence="7" id="KW-1185">Reference proteome</keyword>
<accession>A0A4R5UJU7</accession>
<dbReference type="PANTHER" id="PTHR33337">
    <property type="entry name" value="GFA DOMAIN-CONTAINING PROTEIN"/>
    <property type="match status" value="1"/>
</dbReference>
<comment type="caution">
    <text evidence="6">The sequence shown here is derived from an EMBL/GenBank/DDBJ whole genome shotgun (WGS) entry which is preliminary data.</text>
</comment>
<dbReference type="InterPro" id="IPR006913">
    <property type="entry name" value="CENP-V/GFA"/>
</dbReference>
<feature type="domain" description="CENP-V/GFA" evidence="5">
    <location>
        <begin position="13"/>
        <end position="124"/>
    </location>
</feature>